<evidence type="ECO:0000313" key="3">
    <source>
        <dbReference type="EMBL" id="RKT37867.1"/>
    </source>
</evidence>
<dbReference type="InterPro" id="IPR003959">
    <property type="entry name" value="ATPase_AAA_core"/>
</dbReference>
<dbReference type="SMART" id="SM00382">
    <property type="entry name" value="AAA"/>
    <property type="match status" value="2"/>
</dbReference>
<dbReference type="RefSeq" id="WP_245970034.1">
    <property type="nucleotide sequence ID" value="NZ_RBXL01000002.1"/>
</dbReference>
<dbReference type="GO" id="GO:0005524">
    <property type="term" value="F:ATP binding"/>
    <property type="evidence" value="ECO:0007669"/>
    <property type="project" value="InterPro"/>
</dbReference>
<dbReference type="CDD" id="cd19481">
    <property type="entry name" value="RecA-like_protease"/>
    <property type="match status" value="1"/>
</dbReference>
<evidence type="ECO:0000313" key="4">
    <source>
        <dbReference type="Proteomes" id="UP000274556"/>
    </source>
</evidence>
<organism evidence="3 4">
    <name type="scientific">Thiocapsa rosea</name>
    <dbReference type="NCBI Taxonomy" id="69360"/>
    <lineage>
        <taxon>Bacteria</taxon>
        <taxon>Pseudomonadati</taxon>
        <taxon>Pseudomonadota</taxon>
        <taxon>Gammaproteobacteria</taxon>
        <taxon>Chromatiales</taxon>
        <taxon>Chromatiaceae</taxon>
        <taxon>Thiocapsa</taxon>
    </lineage>
</organism>
<reference evidence="3 4" key="1">
    <citation type="submission" date="2018-10" db="EMBL/GenBank/DDBJ databases">
        <title>Genomic Encyclopedia of Archaeal and Bacterial Type Strains, Phase II (KMG-II): from individual species to whole genera.</title>
        <authorList>
            <person name="Goeker M."/>
        </authorList>
    </citation>
    <scope>NUCLEOTIDE SEQUENCE [LARGE SCALE GENOMIC DNA]</scope>
    <source>
        <strain evidence="3 4">DSM 235</strain>
    </source>
</reference>
<dbReference type="GO" id="GO:0016887">
    <property type="term" value="F:ATP hydrolysis activity"/>
    <property type="evidence" value="ECO:0007669"/>
    <property type="project" value="InterPro"/>
</dbReference>
<evidence type="ECO:0000259" key="2">
    <source>
        <dbReference type="SMART" id="SM00382"/>
    </source>
</evidence>
<dbReference type="PANTHER" id="PTHR23074">
    <property type="entry name" value="AAA DOMAIN-CONTAINING"/>
    <property type="match status" value="1"/>
</dbReference>
<dbReference type="SUPFAM" id="SSF52540">
    <property type="entry name" value="P-loop containing nucleoside triphosphate hydrolases"/>
    <property type="match status" value="2"/>
</dbReference>
<dbReference type="PANTHER" id="PTHR23074:SF17">
    <property type="entry name" value="FIDGETIN-LIKE PROTEIN 1"/>
    <property type="match status" value="1"/>
</dbReference>
<accession>A0A495UPB4</accession>
<feature type="domain" description="AAA+ ATPase" evidence="2">
    <location>
        <begin position="492"/>
        <end position="621"/>
    </location>
</feature>
<sequence>MLETFDVGFDEHDHPFQPALAVDEMAVVRLALGLLFDSGGISRFLNALPHTPSRPRLGQFLGLQELLADAAQPDQVLRQLTARRGEVGRFDGRFGPPLDDSLQQFASHVGLSTTEQRLLGLATLLHLRPCLAKLASKGFGEVDAVGLVKICAPLLSTSEKEMRAALAPTGILLRSGLMTIQRDERRKLHEHYELLPGVIEALCTGGDEIGILLARWVTPASAPTLTLRDYPHLCQPVGLARKTLKACLRRNTIGTNLLLYGPPGSGKTELARALAATLGMALYAVPCADEQGDPLDGAKRLRAYRLAQNVLARREGAIVLFDEVEDVLPTRLSINLGNSDLTKGWINESLETNPLPTIWVCNGLAGFDEAYLRRFTQVIEVGLPPLSVRKRMITYRTRTLSVSADWCARAAAHPGLSPALLCQAVRTVATAGYRRVSDREAALDTLLNASLNAIGEGCLPSRNPVDALAYLPDCLNADQDLDALVRGLQRDPRGRLCLIGPPGTGKTAFGAYVARKIKRPVLFKRASDLLSPFLGGSEQRIAAMFKEASQSGSALLLDEADSFLRDRRSARQSWEVTQVNEFLVQLETFDGLFIASTNLFESFDSAALRRFDLKIRFDYLRPEQAWPLFKATLRQSGSRLTQPAIWQNRLAALDGLTPGTFATVMRRQRLTQEPLMPQRLLDALVAELTAVQQALVRPIGFMADL</sequence>
<comment type="caution">
    <text evidence="3">The sequence shown here is derived from an EMBL/GenBank/DDBJ whole genome shotgun (WGS) entry which is preliminary data.</text>
</comment>
<keyword evidence="4" id="KW-1185">Reference proteome</keyword>
<evidence type="ECO:0000256" key="1">
    <source>
        <dbReference type="ARBA" id="ARBA00006914"/>
    </source>
</evidence>
<name>A0A495UPB4_9GAMM</name>
<comment type="similarity">
    <text evidence="1">Belongs to the AAA ATPase family.</text>
</comment>
<protein>
    <submittedName>
        <fullName evidence="3">SpoVK/Ycf46/Vps4 family AAA+-type ATPase</fullName>
    </submittedName>
</protein>
<feature type="domain" description="AAA+ ATPase" evidence="2">
    <location>
        <begin position="253"/>
        <end position="385"/>
    </location>
</feature>
<dbReference type="Gene3D" id="3.40.50.300">
    <property type="entry name" value="P-loop containing nucleotide triphosphate hydrolases"/>
    <property type="match status" value="2"/>
</dbReference>
<dbReference type="Proteomes" id="UP000274556">
    <property type="component" value="Unassembled WGS sequence"/>
</dbReference>
<proteinExistence type="inferred from homology"/>
<dbReference type="AlphaFoldDB" id="A0A495UPB4"/>
<gene>
    <name evidence="3" type="ORF">BDD21_5378</name>
</gene>
<dbReference type="EMBL" id="RBXL01000002">
    <property type="protein sequence ID" value="RKT37867.1"/>
    <property type="molecule type" value="Genomic_DNA"/>
</dbReference>
<dbReference type="InterPro" id="IPR003593">
    <property type="entry name" value="AAA+_ATPase"/>
</dbReference>
<dbReference type="Pfam" id="PF00004">
    <property type="entry name" value="AAA"/>
    <property type="match status" value="2"/>
</dbReference>
<dbReference type="InterPro" id="IPR050304">
    <property type="entry name" value="MT-severing_AAA_ATPase"/>
</dbReference>
<dbReference type="InterPro" id="IPR027417">
    <property type="entry name" value="P-loop_NTPase"/>
</dbReference>